<evidence type="ECO:0000256" key="4">
    <source>
        <dbReference type="ARBA" id="ARBA00022967"/>
    </source>
</evidence>
<keyword evidence="10" id="KW-0150">Chloroplast</keyword>
<name>A0A088CJ59_9CHLO</name>
<dbReference type="InterPro" id="IPR003918">
    <property type="entry name" value="NADH_UbQ_OxRdtase"/>
</dbReference>
<feature type="transmembrane region" description="Helical" evidence="8">
    <location>
        <begin position="373"/>
        <end position="404"/>
    </location>
</feature>
<feature type="transmembrane region" description="Helical" evidence="8">
    <location>
        <begin position="85"/>
        <end position="106"/>
    </location>
</feature>
<feature type="transmembrane region" description="Helical" evidence="8">
    <location>
        <begin position="416"/>
        <end position="436"/>
    </location>
</feature>
<organism evidence="10">
    <name type="scientific">Picocystis salinarum</name>
    <dbReference type="NCBI Taxonomy" id="88271"/>
    <lineage>
        <taxon>Eukaryota</taxon>
        <taxon>Viridiplantae</taxon>
        <taxon>Chlorophyta</taxon>
        <taxon>Picocystophyceae</taxon>
        <taxon>Picocystales</taxon>
        <taxon>Picocystaceae</taxon>
        <taxon>Picocystis</taxon>
    </lineage>
</organism>
<feature type="transmembrane region" description="Helical" evidence="8">
    <location>
        <begin position="113"/>
        <end position="131"/>
    </location>
</feature>
<evidence type="ECO:0000256" key="2">
    <source>
        <dbReference type="ARBA" id="ARBA00009025"/>
    </source>
</evidence>
<evidence type="ECO:0000256" key="5">
    <source>
        <dbReference type="ARBA" id="ARBA00022989"/>
    </source>
</evidence>
<feature type="transmembrane region" description="Helical" evidence="8">
    <location>
        <begin position="247"/>
        <end position="268"/>
    </location>
</feature>
<dbReference type="GO" id="GO:0016020">
    <property type="term" value="C:membrane"/>
    <property type="evidence" value="ECO:0007669"/>
    <property type="project" value="UniProtKB-SubCell"/>
</dbReference>
<evidence type="ECO:0000259" key="9">
    <source>
        <dbReference type="Pfam" id="PF00361"/>
    </source>
</evidence>
<dbReference type="EMBL" id="KJ746599">
    <property type="protein sequence ID" value="AID67596.1"/>
    <property type="molecule type" value="Genomic_DNA"/>
</dbReference>
<geneLocation type="chloroplast" evidence="10"/>
<feature type="transmembrane region" description="Helical" evidence="8">
    <location>
        <begin position="304"/>
        <end position="324"/>
    </location>
</feature>
<feature type="transmembrane region" description="Helical" evidence="8">
    <location>
        <begin position="456"/>
        <end position="472"/>
    </location>
</feature>
<dbReference type="GO" id="GO:0008137">
    <property type="term" value="F:NADH dehydrogenase (ubiquinone) activity"/>
    <property type="evidence" value="ECO:0007669"/>
    <property type="project" value="InterPro"/>
</dbReference>
<evidence type="ECO:0000256" key="6">
    <source>
        <dbReference type="ARBA" id="ARBA00023027"/>
    </source>
</evidence>
<protein>
    <submittedName>
        <fullName evidence="10">Subunit 4 of NADH-plastoquinone oxidoreductase</fullName>
    </submittedName>
</protein>
<evidence type="ECO:0000256" key="1">
    <source>
        <dbReference type="ARBA" id="ARBA00004141"/>
    </source>
</evidence>
<proteinExistence type="inferred from homology"/>
<keyword evidence="7 8" id="KW-0472">Membrane</keyword>
<evidence type="ECO:0000256" key="8">
    <source>
        <dbReference type="SAM" id="Phobius"/>
    </source>
</evidence>
<dbReference type="PANTHER" id="PTHR43507">
    <property type="entry name" value="NADH-UBIQUINONE OXIDOREDUCTASE CHAIN 4"/>
    <property type="match status" value="1"/>
</dbReference>
<keyword evidence="6" id="KW-0520">NAD</keyword>
<keyword evidence="5 8" id="KW-1133">Transmembrane helix</keyword>
<dbReference type="Pfam" id="PF00361">
    <property type="entry name" value="Proton_antipo_M"/>
    <property type="match status" value="1"/>
</dbReference>
<dbReference type="AlphaFoldDB" id="A0A088CJ59"/>
<feature type="transmembrane region" description="Helical" evidence="8">
    <location>
        <begin position="32"/>
        <end position="52"/>
    </location>
</feature>
<dbReference type="InterPro" id="IPR010227">
    <property type="entry name" value="NADH_Q_OxRdtase_chainM/4"/>
</dbReference>
<dbReference type="GO" id="GO:0048039">
    <property type="term" value="F:ubiquinone binding"/>
    <property type="evidence" value="ECO:0007669"/>
    <property type="project" value="TreeGrafter"/>
</dbReference>
<dbReference type="GO" id="GO:0042773">
    <property type="term" value="P:ATP synthesis coupled electron transport"/>
    <property type="evidence" value="ECO:0007669"/>
    <property type="project" value="InterPro"/>
</dbReference>
<feature type="transmembrane region" description="Helical" evidence="8">
    <location>
        <begin position="208"/>
        <end position="226"/>
    </location>
</feature>
<comment type="similarity">
    <text evidence="2">Belongs to the complex I subunit 4 family.</text>
</comment>
<dbReference type="GO" id="GO:0015990">
    <property type="term" value="P:electron transport coupled proton transport"/>
    <property type="evidence" value="ECO:0007669"/>
    <property type="project" value="TreeGrafter"/>
</dbReference>
<sequence>MNSFPWLTFITIFPTASGLLIPFISDSNGRKVRWYTLGISLINLLVISYIFANFYEFKNTSLQLVENSLWINNLSLHWHLGVDGLSLPLILLTGFITTISVLSAWPVTKNAKLFHFLILLMFSAQLGVFLAQDFLLFFFMWELELIPVYLLISIWGGAQRQYAATKFILYTAIASIFILIGGLSLAIYDTDFSFQFNDIAKKEIPINLQILLYFGFLISYGVKLPAFPAHTWLPDAHGEAYTSASMLLAGVLLKMGGYALIRINMMLLPEAHKLFSPILIVLGVINIIYAACTAFAQRNLKRKIAYSSISHMGFVLIGIGSLSVSGLNGAIFQMVSHGLIGAALFFLAGIIYDRTQTLNLESLGGLAESMPKLFLMMTTCCLASLALPGLSGFLAEFLVFLGLVTSEEYTILFKSTVTFFEAIGVILTPIYLLSMLRQVFYGTSVMTYKDAGPREVFIFSSFLVPMLSFGLYPKLAINMYEFTSQSIINLFV</sequence>
<accession>A0A088CJ59</accession>
<evidence type="ECO:0000313" key="10">
    <source>
        <dbReference type="EMBL" id="AID67596.1"/>
    </source>
</evidence>
<feature type="transmembrane region" description="Helical" evidence="8">
    <location>
        <begin position="167"/>
        <end position="188"/>
    </location>
</feature>
<keyword evidence="3 8" id="KW-0812">Transmembrane</keyword>
<evidence type="ECO:0000256" key="7">
    <source>
        <dbReference type="ARBA" id="ARBA00023136"/>
    </source>
</evidence>
<feature type="transmembrane region" description="Helical" evidence="8">
    <location>
        <begin position="137"/>
        <end position="155"/>
    </location>
</feature>
<dbReference type="NCBIfam" id="NF009212">
    <property type="entry name" value="PRK12561.1"/>
    <property type="match status" value="1"/>
</dbReference>
<dbReference type="PRINTS" id="PR01437">
    <property type="entry name" value="NUOXDRDTASE4"/>
</dbReference>
<feature type="transmembrane region" description="Helical" evidence="8">
    <location>
        <begin position="330"/>
        <end position="352"/>
    </location>
</feature>
<keyword evidence="10" id="KW-0934">Plastid</keyword>
<dbReference type="PANTHER" id="PTHR43507:SF21">
    <property type="entry name" value="NAD(P)H-QUINONE OXIDOREDUCTASE CHAIN 4, CHLOROPLASTIC"/>
    <property type="match status" value="1"/>
</dbReference>
<dbReference type="GO" id="GO:0003954">
    <property type="term" value="F:NADH dehydrogenase activity"/>
    <property type="evidence" value="ECO:0007669"/>
    <property type="project" value="TreeGrafter"/>
</dbReference>
<keyword evidence="4" id="KW-1278">Translocase</keyword>
<evidence type="ECO:0000256" key="3">
    <source>
        <dbReference type="ARBA" id="ARBA00022692"/>
    </source>
</evidence>
<dbReference type="NCBIfam" id="TIGR01972">
    <property type="entry name" value="NDH_I_M"/>
    <property type="match status" value="1"/>
</dbReference>
<reference evidence="10" key="1">
    <citation type="journal article" date="2014" name="BMC Genomics">
        <title>Six newly sequenced chloroplast genomes from prasinophyte green algae provide insights into the relationships among prasinophyte lineages and the diversity of streamlined genome architecture in picoplanktonic species.</title>
        <authorList>
            <person name="Lemieux C."/>
            <person name="Otis C."/>
            <person name="Turmel M."/>
        </authorList>
    </citation>
    <scope>NUCLEOTIDE SEQUENCE</scope>
</reference>
<dbReference type="RefSeq" id="YP_009057742.1">
    <property type="nucleotide sequence ID" value="NC_024828.1"/>
</dbReference>
<feature type="transmembrane region" description="Helical" evidence="8">
    <location>
        <begin position="274"/>
        <end position="292"/>
    </location>
</feature>
<dbReference type="InterPro" id="IPR001750">
    <property type="entry name" value="ND/Mrp_TM"/>
</dbReference>
<gene>
    <name evidence="10" type="primary">ndhD</name>
</gene>
<comment type="subcellular location">
    <subcellularLocation>
        <location evidence="1">Membrane</location>
        <topology evidence="1">Multi-pass membrane protein</topology>
    </subcellularLocation>
</comment>
<dbReference type="GeneID" id="20356017"/>
<feature type="domain" description="NADH:quinone oxidoreductase/Mrp antiporter transmembrane" evidence="9">
    <location>
        <begin position="131"/>
        <end position="417"/>
    </location>
</feature>
<feature type="transmembrane region" description="Helical" evidence="8">
    <location>
        <begin position="6"/>
        <end position="25"/>
    </location>
</feature>